<dbReference type="Proteomes" id="UP000236743">
    <property type="component" value="Unassembled WGS sequence"/>
</dbReference>
<evidence type="ECO:0000313" key="1">
    <source>
        <dbReference type="EMBL" id="SEF42661.1"/>
    </source>
</evidence>
<accession>A0A1H5RYR5</accession>
<proteinExistence type="predicted"/>
<organism evidence="1 2">
    <name type="scientific">Bosea lathyri</name>
    <dbReference type="NCBI Taxonomy" id="1036778"/>
    <lineage>
        <taxon>Bacteria</taxon>
        <taxon>Pseudomonadati</taxon>
        <taxon>Pseudomonadota</taxon>
        <taxon>Alphaproteobacteria</taxon>
        <taxon>Hyphomicrobiales</taxon>
        <taxon>Boseaceae</taxon>
        <taxon>Bosea</taxon>
    </lineage>
</organism>
<reference evidence="1 2" key="1">
    <citation type="submission" date="2016-10" db="EMBL/GenBank/DDBJ databases">
        <authorList>
            <person name="de Groot N.N."/>
        </authorList>
    </citation>
    <scope>NUCLEOTIDE SEQUENCE [LARGE SCALE GENOMIC DNA]</scope>
    <source>
        <strain evidence="1 2">DSM 26656</strain>
    </source>
</reference>
<name>A0A1H5RYR5_9HYPH</name>
<dbReference type="AlphaFoldDB" id="A0A1H5RYR5"/>
<sequence>MLSVRTRTARTRHCEERSDEAIQEGVKPNPVDCFAALAMTMWFRRIDPTIWGEDFA</sequence>
<dbReference type="EMBL" id="FNUY01000001">
    <property type="protein sequence ID" value="SEF42661.1"/>
    <property type="molecule type" value="Genomic_DNA"/>
</dbReference>
<protein>
    <submittedName>
        <fullName evidence="1">Uncharacterized protein</fullName>
    </submittedName>
</protein>
<gene>
    <name evidence="1" type="ORF">SAMN04488115_10150</name>
</gene>
<evidence type="ECO:0000313" key="2">
    <source>
        <dbReference type="Proteomes" id="UP000236743"/>
    </source>
</evidence>
<keyword evidence="2" id="KW-1185">Reference proteome</keyword>